<keyword evidence="1" id="KW-0732">Signal</keyword>
<evidence type="ECO:0000313" key="2">
    <source>
        <dbReference type="EMBL" id="MEQ2511941.1"/>
    </source>
</evidence>
<feature type="chain" id="PRO_5046868263" description="Haem-binding uptake Tiki superfamily ChaN domain-containing protein" evidence="1">
    <location>
        <begin position="22"/>
        <end position="228"/>
    </location>
</feature>
<keyword evidence="3" id="KW-1185">Reference proteome</keyword>
<dbReference type="RefSeq" id="WP_349136643.1">
    <property type="nucleotide sequence ID" value="NZ_JBBMFF010000252.1"/>
</dbReference>
<evidence type="ECO:0000313" key="3">
    <source>
        <dbReference type="Proteomes" id="UP001491552"/>
    </source>
</evidence>
<dbReference type="EMBL" id="JBBMFF010000252">
    <property type="protein sequence ID" value="MEQ2511941.1"/>
    <property type="molecule type" value="Genomic_DNA"/>
</dbReference>
<evidence type="ECO:0000256" key="1">
    <source>
        <dbReference type="SAM" id="SignalP"/>
    </source>
</evidence>
<dbReference type="PROSITE" id="PS51257">
    <property type="entry name" value="PROKAR_LIPOPROTEIN"/>
    <property type="match status" value="1"/>
</dbReference>
<reference evidence="2 3" key="1">
    <citation type="submission" date="2024-03" db="EMBL/GenBank/DDBJ databases">
        <title>Human intestinal bacterial collection.</title>
        <authorList>
            <person name="Pauvert C."/>
            <person name="Hitch T.C.A."/>
            <person name="Clavel T."/>
        </authorList>
    </citation>
    <scope>NUCLEOTIDE SEQUENCE [LARGE SCALE GENOMIC DNA]</scope>
    <source>
        <strain evidence="2 3">CLA-AA-H192</strain>
    </source>
</reference>
<evidence type="ECO:0008006" key="4">
    <source>
        <dbReference type="Google" id="ProtNLM"/>
    </source>
</evidence>
<accession>A0ABV1G952</accession>
<gene>
    <name evidence="2" type="ORF">WMO66_11940</name>
</gene>
<sequence length="228" mass="26488">MKRWIALLLIAAVLLASGCTAARQDRLYLYGEFHANDELLQRELALWKGYYEDGMRDLFVELPYYTAQYLNRWMQADNDRILMEVYTDWKGSASYHQNVLDFYRGIKEACPETVFHGTDVGHQYNSTGYRYLKLLRSEGKRDTEEYRLASENIDQGLEFYRTQDGEFRENAMTQNLLREYRALGGGTVMGIYGAYHTSMTSDDGVQTMASRLTEALGDSVIFYDLREE</sequence>
<organism evidence="2 3">
    <name type="scientific">Faecousia intestinalis</name>
    <dbReference type="NCBI Taxonomy" id="3133167"/>
    <lineage>
        <taxon>Bacteria</taxon>
        <taxon>Bacillati</taxon>
        <taxon>Bacillota</taxon>
        <taxon>Clostridia</taxon>
        <taxon>Eubacteriales</taxon>
        <taxon>Oscillospiraceae</taxon>
        <taxon>Faecousia</taxon>
    </lineage>
</organism>
<comment type="caution">
    <text evidence="2">The sequence shown here is derived from an EMBL/GenBank/DDBJ whole genome shotgun (WGS) entry which is preliminary data.</text>
</comment>
<feature type="signal peptide" evidence="1">
    <location>
        <begin position="1"/>
        <end position="21"/>
    </location>
</feature>
<name>A0ABV1G952_9FIRM</name>
<dbReference type="Proteomes" id="UP001491552">
    <property type="component" value="Unassembled WGS sequence"/>
</dbReference>
<proteinExistence type="predicted"/>
<dbReference type="SUPFAM" id="SSF159501">
    <property type="entry name" value="EreA/ChaN-like"/>
    <property type="match status" value="1"/>
</dbReference>
<protein>
    <recommendedName>
        <fullName evidence="4">Haem-binding uptake Tiki superfamily ChaN domain-containing protein</fullName>
    </recommendedName>
</protein>